<dbReference type="GeneID" id="25916315"/>
<dbReference type="Proteomes" id="UP000054560">
    <property type="component" value="Unassembled WGS sequence"/>
</dbReference>
<protein>
    <submittedName>
        <fullName evidence="1">Uncharacterized protein</fullName>
    </submittedName>
</protein>
<sequence>AKAKAMYAFSITPLLKSTREELFVKPEGTSPCPYEAVAHAAGGNAGPMDGIQGENKSFFYGM</sequence>
<accession>A0A0L0F4K0</accession>
<keyword evidence="2" id="KW-1185">Reference proteome</keyword>
<reference evidence="1 2" key="1">
    <citation type="submission" date="2011-02" db="EMBL/GenBank/DDBJ databases">
        <title>The Genome Sequence of Sphaeroforma arctica JP610.</title>
        <authorList>
            <consortium name="The Broad Institute Genome Sequencing Platform"/>
            <person name="Russ C."/>
            <person name="Cuomo C."/>
            <person name="Young S.K."/>
            <person name="Zeng Q."/>
            <person name="Gargeya S."/>
            <person name="Alvarado L."/>
            <person name="Berlin A."/>
            <person name="Chapman S.B."/>
            <person name="Chen Z."/>
            <person name="Freedman E."/>
            <person name="Gellesch M."/>
            <person name="Goldberg J."/>
            <person name="Griggs A."/>
            <person name="Gujja S."/>
            <person name="Heilman E."/>
            <person name="Heiman D."/>
            <person name="Howarth C."/>
            <person name="Mehta T."/>
            <person name="Neiman D."/>
            <person name="Pearson M."/>
            <person name="Roberts A."/>
            <person name="Saif S."/>
            <person name="Shea T."/>
            <person name="Shenoy N."/>
            <person name="Sisk P."/>
            <person name="Stolte C."/>
            <person name="Sykes S."/>
            <person name="White J."/>
            <person name="Yandava C."/>
            <person name="Burger G."/>
            <person name="Gray M.W."/>
            <person name="Holland P.W.H."/>
            <person name="King N."/>
            <person name="Lang F.B.F."/>
            <person name="Roger A.J."/>
            <person name="Ruiz-Trillo I."/>
            <person name="Haas B."/>
            <person name="Nusbaum C."/>
            <person name="Birren B."/>
        </authorList>
    </citation>
    <scope>NUCLEOTIDE SEQUENCE [LARGE SCALE GENOMIC DNA]</scope>
    <source>
        <strain evidence="1 2">JP610</strain>
    </source>
</reference>
<evidence type="ECO:0000313" key="1">
    <source>
        <dbReference type="EMBL" id="KNC71650.1"/>
    </source>
</evidence>
<organism evidence="1 2">
    <name type="scientific">Sphaeroforma arctica JP610</name>
    <dbReference type="NCBI Taxonomy" id="667725"/>
    <lineage>
        <taxon>Eukaryota</taxon>
        <taxon>Ichthyosporea</taxon>
        <taxon>Ichthyophonida</taxon>
        <taxon>Sphaeroforma</taxon>
    </lineage>
</organism>
<proteinExistence type="predicted"/>
<dbReference type="EMBL" id="KQ248379">
    <property type="protein sequence ID" value="KNC71650.1"/>
    <property type="molecule type" value="Genomic_DNA"/>
</dbReference>
<dbReference type="AlphaFoldDB" id="A0A0L0F4K0"/>
<gene>
    <name evidence="1" type="ORF">SARC_15811</name>
</gene>
<dbReference type="OrthoDB" id="444325at2759"/>
<feature type="non-terminal residue" evidence="1">
    <location>
        <position position="1"/>
    </location>
</feature>
<name>A0A0L0F4K0_9EUKA</name>
<dbReference type="RefSeq" id="XP_014145552.1">
    <property type="nucleotide sequence ID" value="XM_014290077.1"/>
</dbReference>
<evidence type="ECO:0000313" key="2">
    <source>
        <dbReference type="Proteomes" id="UP000054560"/>
    </source>
</evidence>